<name>A0ABV9L4D3_9BACT</name>
<dbReference type="EMBL" id="JBHSGN010000148">
    <property type="protein sequence ID" value="MFC4676643.1"/>
    <property type="molecule type" value="Genomic_DNA"/>
</dbReference>
<keyword evidence="1" id="KW-1133">Transmembrane helix</keyword>
<evidence type="ECO:0008006" key="4">
    <source>
        <dbReference type="Google" id="ProtNLM"/>
    </source>
</evidence>
<keyword evidence="1" id="KW-0812">Transmembrane</keyword>
<reference evidence="3" key="1">
    <citation type="journal article" date="2019" name="Int. J. Syst. Evol. Microbiol.">
        <title>The Global Catalogue of Microorganisms (GCM) 10K type strain sequencing project: providing services to taxonomists for standard genome sequencing and annotation.</title>
        <authorList>
            <consortium name="The Broad Institute Genomics Platform"/>
            <consortium name="The Broad Institute Genome Sequencing Center for Infectious Disease"/>
            <person name="Wu L."/>
            <person name="Ma J."/>
        </authorList>
    </citation>
    <scope>NUCLEOTIDE SEQUENCE [LARGE SCALE GENOMIC DNA]</scope>
    <source>
        <strain evidence="3">CCUG 66188</strain>
    </source>
</reference>
<evidence type="ECO:0000313" key="3">
    <source>
        <dbReference type="Proteomes" id="UP001596023"/>
    </source>
</evidence>
<feature type="transmembrane region" description="Helical" evidence="1">
    <location>
        <begin position="6"/>
        <end position="26"/>
    </location>
</feature>
<dbReference type="Proteomes" id="UP001596023">
    <property type="component" value="Unassembled WGS sequence"/>
</dbReference>
<gene>
    <name evidence="2" type="ORF">ACFO6W_23455</name>
</gene>
<protein>
    <recommendedName>
        <fullName evidence="4">DUF4142 domain-containing protein</fullName>
    </recommendedName>
</protein>
<dbReference type="RefSeq" id="WP_380001079.1">
    <property type="nucleotide sequence ID" value="NZ_JBHSGN010000148.1"/>
</dbReference>
<sequence>MDTFIQIHVVISLWLWTGLFLSSPLLRKAFMDMHRSMASDIYEAMKKQMVKLFRIVADFISRKLRKASYYIEESSYELRVSVARSLVSKELLEELMHKNLVAAISRARMLDQGDSGVMWDDLETMADLATGKEVGYEGKKTSVETAFKLCNTDFFEQLITRIPRAQERILLALDRIEDSSPYESVRNEAYRKFIRG</sequence>
<comment type="caution">
    <text evidence="2">The sequence shown here is derived from an EMBL/GenBank/DDBJ whole genome shotgun (WGS) entry which is preliminary data.</text>
</comment>
<keyword evidence="3" id="KW-1185">Reference proteome</keyword>
<evidence type="ECO:0000313" key="2">
    <source>
        <dbReference type="EMBL" id="MFC4676643.1"/>
    </source>
</evidence>
<organism evidence="2 3">
    <name type="scientific">Dysgonomonas termitidis</name>
    <dbReference type="NCBI Taxonomy" id="1516126"/>
    <lineage>
        <taxon>Bacteria</taxon>
        <taxon>Pseudomonadati</taxon>
        <taxon>Bacteroidota</taxon>
        <taxon>Bacteroidia</taxon>
        <taxon>Bacteroidales</taxon>
        <taxon>Dysgonomonadaceae</taxon>
        <taxon>Dysgonomonas</taxon>
    </lineage>
</organism>
<evidence type="ECO:0000256" key="1">
    <source>
        <dbReference type="SAM" id="Phobius"/>
    </source>
</evidence>
<keyword evidence="1" id="KW-0472">Membrane</keyword>
<accession>A0ABV9L4D3</accession>
<proteinExistence type="predicted"/>